<dbReference type="RefSeq" id="WP_264945810.1">
    <property type="nucleotide sequence ID" value="NZ_JAPDRA010000010.1"/>
</dbReference>
<dbReference type="InterPro" id="IPR017853">
    <property type="entry name" value="GH"/>
</dbReference>
<dbReference type="InterPro" id="IPR006311">
    <property type="entry name" value="TAT_signal"/>
</dbReference>
<organism evidence="12 13">
    <name type="scientific">Sphingomonas canadensis</name>
    <dbReference type="NCBI Taxonomy" id="1219257"/>
    <lineage>
        <taxon>Bacteria</taxon>
        <taxon>Pseudomonadati</taxon>
        <taxon>Pseudomonadota</taxon>
        <taxon>Alphaproteobacteria</taxon>
        <taxon>Sphingomonadales</taxon>
        <taxon>Sphingomonadaceae</taxon>
        <taxon>Sphingomonas</taxon>
    </lineage>
</organism>
<sequence>MVTRRAALGMVAGGAAAAAIPAWAGEAIGPSLDVLARAKGLRFGSAISAPPPPHPRAALDDARYCAVMAYECGVLVATNEMKHYAIHPHSPDEWQFAGADRIVDFAEANAMGVRGHTLLWAHPDYSVKWLREYDFGPQPGAAAAKMLAGHIRRTCAHFGTRVQSWDVVNEAIDHKTGELRDHPFGAIGKIEAIDLAFHTAREAAPHAELVYNDYMSWARGDELHRAAVLRLLEGFRKRGVPVDALGIQSHIGDPHSDRESPFGVYDEKAWRAFLDAVTGMGYRLHVTELDVGDKRLPADIASRDRACADLCKAWLDILCGYPALRDILFWGIVDRYSWLRGLTPRADGALKRPLPYDDEYRPKPMRDAVAAALKGAVAR</sequence>
<evidence type="ECO:0000259" key="11">
    <source>
        <dbReference type="PROSITE" id="PS51760"/>
    </source>
</evidence>
<keyword evidence="6 9" id="KW-0119">Carbohydrate metabolism</keyword>
<evidence type="ECO:0000256" key="3">
    <source>
        <dbReference type="ARBA" id="ARBA00022651"/>
    </source>
</evidence>
<dbReference type="EMBL" id="JBHTJG010000010">
    <property type="protein sequence ID" value="MFD0948007.1"/>
    <property type="molecule type" value="Genomic_DNA"/>
</dbReference>
<name>A0ABW3HER2_9SPHN</name>
<evidence type="ECO:0000256" key="8">
    <source>
        <dbReference type="ARBA" id="ARBA00023326"/>
    </source>
</evidence>
<keyword evidence="4 10" id="KW-0732">Signal</keyword>
<protein>
    <recommendedName>
        <fullName evidence="9">Beta-xylanase</fullName>
        <ecNumber evidence="9">3.2.1.8</ecNumber>
    </recommendedName>
</protein>
<dbReference type="Proteomes" id="UP001596977">
    <property type="component" value="Unassembled WGS sequence"/>
</dbReference>
<keyword evidence="5 9" id="KW-0378">Hydrolase</keyword>
<keyword evidence="13" id="KW-1185">Reference proteome</keyword>
<evidence type="ECO:0000256" key="4">
    <source>
        <dbReference type="ARBA" id="ARBA00022729"/>
    </source>
</evidence>
<evidence type="ECO:0000256" key="2">
    <source>
        <dbReference type="ARBA" id="ARBA00007495"/>
    </source>
</evidence>
<dbReference type="Gene3D" id="3.20.20.80">
    <property type="entry name" value="Glycosidases"/>
    <property type="match status" value="1"/>
</dbReference>
<keyword evidence="3" id="KW-0858">Xylan degradation</keyword>
<comment type="similarity">
    <text evidence="2 9">Belongs to the glycosyl hydrolase 10 (cellulase F) family.</text>
</comment>
<evidence type="ECO:0000256" key="6">
    <source>
        <dbReference type="ARBA" id="ARBA00023277"/>
    </source>
</evidence>
<keyword evidence="8 9" id="KW-0624">Polysaccharide degradation</keyword>
<evidence type="ECO:0000313" key="13">
    <source>
        <dbReference type="Proteomes" id="UP001596977"/>
    </source>
</evidence>
<dbReference type="PANTHER" id="PTHR31490">
    <property type="entry name" value="GLYCOSYL HYDROLASE"/>
    <property type="match status" value="1"/>
</dbReference>
<dbReference type="PROSITE" id="PS51318">
    <property type="entry name" value="TAT"/>
    <property type="match status" value="1"/>
</dbReference>
<evidence type="ECO:0000256" key="10">
    <source>
        <dbReference type="SAM" id="SignalP"/>
    </source>
</evidence>
<dbReference type="PANTHER" id="PTHR31490:SF88">
    <property type="entry name" value="BETA-XYLANASE"/>
    <property type="match status" value="1"/>
</dbReference>
<keyword evidence="7 9" id="KW-0326">Glycosidase</keyword>
<gene>
    <name evidence="12" type="ORF">ACFQ1E_16815</name>
</gene>
<dbReference type="InterPro" id="IPR044846">
    <property type="entry name" value="GH10"/>
</dbReference>
<feature type="chain" id="PRO_5046675660" description="Beta-xylanase" evidence="10">
    <location>
        <begin position="25"/>
        <end position="379"/>
    </location>
</feature>
<comment type="catalytic activity">
    <reaction evidence="1 9">
        <text>Endohydrolysis of (1-&gt;4)-beta-D-xylosidic linkages in xylans.</text>
        <dbReference type="EC" id="3.2.1.8"/>
    </reaction>
</comment>
<proteinExistence type="inferred from homology"/>
<evidence type="ECO:0000256" key="7">
    <source>
        <dbReference type="ARBA" id="ARBA00023295"/>
    </source>
</evidence>
<evidence type="ECO:0000256" key="5">
    <source>
        <dbReference type="ARBA" id="ARBA00022801"/>
    </source>
</evidence>
<feature type="domain" description="GH10" evidence="11">
    <location>
        <begin position="56"/>
        <end position="372"/>
    </location>
</feature>
<dbReference type="EC" id="3.2.1.8" evidence="9"/>
<evidence type="ECO:0000313" key="12">
    <source>
        <dbReference type="EMBL" id="MFD0948007.1"/>
    </source>
</evidence>
<dbReference type="SMART" id="SM00633">
    <property type="entry name" value="Glyco_10"/>
    <property type="match status" value="1"/>
</dbReference>
<dbReference type="SUPFAM" id="SSF51445">
    <property type="entry name" value="(Trans)glycosidases"/>
    <property type="match status" value="1"/>
</dbReference>
<dbReference type="InterPro" id="IPR001000">
    <property type="entry name" value="GH10_dom"/>
</dbReference>
<dbReference type="PRINTS" id="PR00134">
    <property type="entry name" value="GLHYDRLASE10"/>
</dbReference>
<dbReference type="Pfam" id="PF00331">
    <property type="entry name" value="Glyco_hydro_10"/>
    <property type="match status" value="1"/>
</dbReference>
<evidence type="ECO:0000256" key="1">
    <source>
        <dbReference type="ARBA" id="ARBA00000681"/>
    </source>
</evidence>
<comment type="caution">
    <text evidence="12">The sequence shown here is derived from an EMBL/GenBank/DDBJ whole genome shotgun (WGS) entry which is preliminary data.</text>
</comment>
<reference evidence="13" key="1">
    <citation type="journal article" date="2019" name="Int. J. Syst. Evol. Microbiol.">
        <title>The Global Catalogue of Microorganisms (GCM) 10K type strain sequencing project: providing services to taxonomists for standard genome sequencing and annotation.</title>
        <authorList>
            <consortium name="The Broad Institute Genomics Platform"/>
            <consortium name="The Broad Institute Genome Sequencing Center for Infectious Disease"/>
            <person name="Wu L."/>
            <person name="Ma J."/>
        </authorList>
    </citation>
    <scope>NUCLEOTIDE SEQUENCE [LARGE SCALE GENOMIC DNA]</scope>
    <source>
        <strain evidence="13">CCUG 62982</strain>
    </source>
</reference>
<evidence type="ECO:0000256" key="9">
    <source>
        <dbReference type="RuleBase" id="RU361174"/>
    </source>
</evidence>
<accession>A0ABW3HER2</accession>
<feature type="signal peptide" evidence="10">
    <location>
        <begin position="1"/>
        <end position="24"/>
    </location>
</feature>
<dbReference type="PROSITE" id="PS51760">
    <property type="entry name" value="GH10_2"/>
    <property type="match status" value="1"/>
</dbReference>